<organism evidence="2 3">
    <name type="scientific">Protopolystoma xenopodis</name>
    <dbReference type="NCBI Taxonomy" id="117903"/>
    <lineage>
        <taxon>Eukaryota</taxon>
        <taxon>Metazoa</taxon>
        <taxon>Spiralia</taxon>
        <taxon>Lophotrochozoa</taxon>
        <taxon>Platyhelminthes</taxon>
        <taxon>Monogenea</taxon>
        <taxon>Polyopisthocotylea</taxon>
        <taxon>Polystomatidea</taxon>
        <taxon>Polystomatidae</taxon>
        <taxon>Protopolystoma</taxon>
    </lineage>
</organism>
<dbReference type="EMBL" id="CAAALY010286976">
    <property type="protein sequence ID" value="VEL43933.1"/>
    <property type="molecule type" value="Genomic_DNA"/>
</dbReference>
<keyword evidence="3" id="KW-1185">Reference proteome</keyword>
<comment type="caution">
    <text evidence="2">The sequence shown here is derived from an EMBL/GenBank/DDBJ whole genome shotgun (WGS) entry which is preliminary data.</text>
</comment>
<dbReference type="Proteomes" id="UP000784294">
    <property type="component" value="Unassembled WGS sequence"/>
</dbReference>
<evidence type="ECO:0000313" key="3">
    <source>
        <dbReference type="Proteomes" id="UP000784294"/>
    </source>
</evidence>
<dbReference type="AlphaFoldDB" id="A0A3S5B2F6"/>
<gene>
    <name evidence="2" type="ORF">PXEA_LOCUS37373</name>
</gene>
<proteinExistence type="predicted"/>
<feature type="region of interest" description="Disordered" evidence="1">
    <location>
        <begin position="1"/>
        <end position="25"/>
    </location>
</feature>
<evidence type="ECO:0000313" key="2">
    <source>
        <dbReference type="EMBL" id="VEL43933.1"/>
    </source>
</evidence>
<protein>
    <submittedName>
        <fullName evidence="2">Uncharacterized protein</fullName>
    </submittedName>
</protein>
<feature type="non-terminal residue" evidence="2">
    <location>
        <position position="181"/>
    </location>
</feature>
<evidence type="ECO:0000256" key="1">
    <source>
        <dbReference type="SAM" id="MobiDB-lite"/>
    </source>
</evidence>
<sequence>MWTSHGSINSGRPIRTESETNAYSTQLESKYDPSIFCEASISEDHKHVVESSPNRLPLFKNNDLDDEVSPAENAFIAEEDSTEHESEDGKASLLAWGAFESSNMYDFTFSKHSAAVQRVREVLFSGFDDDNEDNQELVESDIKLHPGIPDCSVTRKRMLMVSAQEDIADDCNYFKRSPDVV</sequence>
<accession>A0A3S5B2F6</accession>
<reference evidence="2" key="1">
    <citation type="submission" date="2018-11" db="EMBL/GenBank/DDBJ databases">
        <authorList>
            <consortium name="Pathogen Informatics"/>
        </authorList>
    </citation>
    <scope>NUCLEOTIDE SEQUENCE</scope>
</reference>
<feature type="compositionally biased region" description="Polar residues" evidence="1">
    <location>
        <begin position="1"/>
        <end position="10"/>
    </location>
</feature>
<name>A0A3S5B2F6_9PLAT</name>